<keyword evidence="1" id="KW-0812">Transmembrane</keyword>
<name>A0ABW5D4N4_9BACT</name>
<protein>
    <recommendedName>
        <fullName evidence="4">Pilin accessory protein (PilO)</fullName>
    </recommendedName>
</protein>
<sequence length="410" mass="45053">MAKNTTTHLLIPGETSWEIWTKTADGAVQHSSHPVEKPSEIDKFPSGDLIFFFPVRSFTALPLRVNTGDESLFSDLAATHAERVGLRPDPFAGQLTDNFPIFINSEASSFLSVVLRNPGSGDLPQKSPKAFDISPRSFSATGNHLTLWRELGYWVFAIHQEGKLLYCQATNSASESPDSGLIREIRIAFAQLSMQGIEVSTERATVWSSSAEIQTTSVSESLSLPVEVAPCPAPVLPESASKLLPADVRAARHAAQKRQNMMLGVAAIGILYLGTIAYLGFQLWQTKNVTDKLNARITAIAPEGEAYALHRAKWDELAYAIDMNYNTVDILNRVARSIPPNSGLRLRTADVSPTEVRVIGEAPQPQAVNQFSLNLSKNNDLLDFDWQTPEPKQSNRGWEFVFTGATQQAF</sequence>
<proteinExistence type="predicted"/>
<keyword evidence="3" id="KW-1185">Reference proteome</keyword>
<dbReference type="EMBL" id="JBHUIT010000003">
    <property type="protein sequence ID" value="MFD2256037.1"/>
    <property type="molecule type" value="Genomic_DNA"/>
</dbReference>
<comment type="caution">
    <text evidence="2">The sequence shown here is derived from an EMBL/GenBank/DDBJ whole genome shotgun (WGS) entry which is preliminary data.</text>
</comment>
<organism evidence="2 3">
    <name type="scientific">Luteolibacter algae</name>
    <dbReference type="NCBI Taxonomy" id="454151"/>
    <lineage>
        <taxon>Bacteria</taxon>
        <taxon>Pseudomonadati</taxon>
        <taxon>Verrucomicrobiota</taxon>
        <taxon>Verrucomicrobiia</taxon>
        <taxon>Verrucomicrobiales</taxon>
        <taxon>Verrucomicrobiaceae</taxon>
        <taxon>Luteolibacter</taxon>
    </lineage>
</organism>
<evidence type="ECO:0000313" key="2">
    <source>
        <dbReference type="EMBL" id="MFD2256037.1"/>
    </source>
</evidence>
<dbReference type="RefSeq" id="WP_386818923.1">
    <property type="nucleotide sequence ID" value="NZ_JBHUIT010000003.1"/>
</dbReference>
<evidence type="ECO:0008006" key="4">
    <source>
        <dbReference type="Google" id="ProtNLM"/>
    </source>
</evidence>
<keyword evidence="1" id="KW-0472">Membrane</keyword>
<keyword evidence="1" id="KW-1133">Transmembrane helix</keyword>
<evidence type="ECO:0000313" key="3">
    <source>
        <dbReference type="Proteomes" id="UP001597375"/>
    </source>
</evidence>
<dbReference type="Proteomes" id="UP001597375">
    <property type="component" value="Unassembled WGS sequence"/>
</dbReference>
<feature type="transmembrane region" description="Helical" evidence="1">
    <location>
        <begin position="262"/>
        <end position="284"/>
    </location>
</feature>
<reference evidence="3" key="1">
    <citation type="journal article" date="2019" name="Int. J. Syst. Evol. Microbiol.">
        <title>The Global Catalogue of Microorganisms (GCM) 10K type strain sequencing project: providing services to taxonomists for standard genome sequencing and annotation.</title>
        <authorList>
            <consortium name="The Broad Institute Genomics Platform"/>
            <consortium name="The Broad Institute Genome Sequencing Center for Infectious Disease"/>
            <person name="Wu L."/>
            <person name="Ma J."/>
        </authorList>
    </citation>
    <scope>NUCLEOTIDE SEQUENCE [LARGE SCALE GENOMIC DNA]</scope>
    <source>
        <strain evidence="3">CGMCC 4.7106</strain>
    </source>
</reference>
<accession>A0ABW5D4N4</accession>
<gene>
    <name evidence="2" type="ORF">ACFSSA_05055</name>
</gene>
<evidence type="ECO:0000256" key="1">
    <source>
        <dbReference type="SAM" id="Phobius"/>
    </source>
</evidence>